<organism evidence="1 2">
    <name type="scientific">Thalassoglobus neptunius</name>
    <dbReference type="NCBI Taxonomy" id="1938619"/>
    <lineage>
        <taxon>Bacteria</taxon>
        <taxon>Pseudomonadati</taxon>
        <taxon>Planctomycetota</taxon>
        <taxon>Planctomycetia</taxon>
        <taxon>Planctomycetales</taxon>
        <taxon>Planctomycetaceae</taxon>
        <taxon>Thalassoglobus</taxon>
    </lineage>
</organism>
<evidence type="ECO:0000313" key="2">
    <source>
        <dbReference type="Proteomes" id="UP000317243"/>
    </source>
</evidence>
<name>A0A5C5VP67_9PLAN</name>
<accession>A0A5C5VP67</accession>
<dbReference type="AlphaFoldDB" id="A0A5C5VP67"/>
<comment type="caution">
    <text evidence="1">The sequence shown here is derived from an EMBL/GenBank/DDBJ whole genome shotgun (WGS) entry which is preliminary data.</text>
</comment>
<keyword evidence="2" id="KW-1185">Reference proteome</keyword>
<dbReference type="EMBL" id="SIHI01000061">
    <property type="protein sequence ID" value="TWT39900.1"/>
    <property type="molecule type" value="Genomic_DNA"/>
</dbReference>
<evidence type="ECO:0000313" key="1">
    <source>
        <dbReference type="EMBL" id="TWT39900.1"/>
    </source>
</evidence>
<protein>
    <submittedName>
        <fullName evidence="1">Uncharacterized protein</fullName>
    </submittedName>
</protein>
<proteinExistence type="predicted"/>
<dbReference type="RefSeq" id="WP_146512366.1">
    <property type="nucleotide sequence ID" value="NZ_SIHI01000061.1"/>
</dbReference>
<gene>
    <name evidence="1" type="ORF">KOR42_50750</name>
</gene>
<reference evidence="1 2" key="1">
    <citation type="submission" date="2019-02" db="EMBL/GenBank/DDBJ databases">
        <title>Deep-cultivation of Planctomycetes and their phenomic and genomic characterization uncovers novel biology.</title>
        <authorList>
            <person name="Wiegand S."/>
            <person name="Jogler M."/>
            <person name="Boedeker C."/>
            <person name="Pinto D."/>
            <person name="Vollmers J."/>
            <person name="Rivas-Marin E."/>
            <person name="Kohn T."/>
            <person name="Peeters S.H."/>
            <person name="Heuer A."/>
            <person name="Rast P."/>
            <person name="Oberbeckmann S."/>
            <person name="Bunk B."/>
            <person name="Jeske O."/>
            <person name="Meyerdierks A."/>
            <person name="Storesund J.E."/>
            <person name="Kallscheuer N."/>
            <person name="Luecker S."/>
            <person name="Lage O.M."/>
            <person name="Pohl T."/>
            <person name="Merkel B.J."/>
            <person name="Hornburger P."/>
            <person name="Mueller R.-W."/>
            <person name="Bruemmer F."/>
            <person name="Labrenz M."/>
            <person name="Spormann A.M."/>
            <person name="Op Den Camp H."/>
            <person name="Overmann J."/>
            <person name="Amann R."/>
            <person name="Jetten M.S.M."/>
            <person name="Mascher T."/>
            <person name="Medema M.H."/>
            <person name="Devos D.P."/>
            <person name="Kaster A.-K."/>
            <person name="Ovreas L."/>
            <person name="Rohde M."/>
            <person name="Galperin M.Y."/>
            <person name="Jogler C."/>
        </authorList>
    </citation>
    <scope>NUCLEOTIDE SEQUENCE [LARGE SCALE GENOMIC DNA]</scope>
    <source>
        <strain evidence="1 2">KOR42</strain>
    </source>
</reference>
<sequence length="92" mass="10434">MANVKGMSTEIDQGTKIDRQIVPGERFLRFPGGVVREHEIYRRETIEEITGLKYKAMCDLDAPKGTLGRKDFMHGGQFIEFILNVFGLEASE</sequence>
<dbReference type="Proteomes" id="UP000317243">
    <property type="component" value="Unassembled WGS sequence"/>
</dbReference>